<evidence type="ECO:0000259" key="1">
    <source>
        <dbReference type="Pfam" id="PF07603"/>
    </source>
</evidence>
<organism evidence="2 3">
    <name type="scientific">Candidatus Magnetobacterium bavaricum</name>
    <dbReference type="NCBI Taxonomy" id="29290"/>
    <lineage>
        <taxon>Bacteria</taxon>
        <taxon>Pseudomonadati</taxon>
        <taxon>Nitrospirota</taxon>
        <taxon>Thermodesulfovibrionia</taxon>
        <taxon>Thermodesulfovibrionales</taxon>
        <taxon>Candidatus Magnetobacteriaceae</taxon>
        <taxon>Candidatus Magnetobacterium</taxon>
    </lineage>
</organism>
<dbReference type="Proteomes" id="UP000033423">
    <property type="component" value="Unassembled WGS sequence"/>
</dbReference>
<dbReference type="Pfam" id="PF07603">
    <property type="entry name" value="Lcl_C"/>
    <property type="match status" value="1"/>
</dbReference>
<reference evidence="2 3" key="1">
    <citation type="submission" date="2015-02" db="EMBL/GenBank/DDBJ databases">
        <title>Single-cell genomics of uncultivated deep-branching MTB reveals a conserved set of magnetosome genes.</title>
        <authorList>
            <person name="Kolinko S."/>
            <person name="Richter M."/>
            <person name="Glockner F.O."/>
            <person name="Brachmann A."/>
            <person name="Schuler D."/>
        </authorList>
    </citation>
    <scope>NUCLEOTIDE SEQUENCE [LARGE SCALE GENOMIC DNA]</scope>
    <source>
        <strain evidence="2">TM-1</strain>
    </source>
</reference>
<dbReference type="EMBL" id="LACI01000790">
    <property type="protein sequence ID" value="KJU85963.1"/>
    <property type="molecule type" value="Genomic_DNA"/>
</dbReference>
<dbReference type="InterPro" id="IPR011460">
    <property type="entry name" value="Lcl_C"/>
</dbReference>
<comment type="caution">
    <text evidence="2">The sequence shown here is derived from an EMBL/GenBank/DDBJ whole genome shotgun (WGS) entry which is preliminary data.</text>
</comment>
<gene>
    <name evidence="2" type="ORF">MBAV_001843</name>
</gene>
<accession>A0A0F3GZ51</accession>
<feature type="non-terminal residue" evidence="2">
    <location>
        <position position="1"/>
    </location>
</feature>
<sequence>DWRVPSIQELYTLCRTDGTTTGFDNLYAIYCNGTAVDVGSLLNGEGFTNMQSNYYWSSTSFANDTSHAWVVSMFDAYVYAGVKSVHFYVLPVRSGH</sequence>
<evidence type="ECO:0000313" key="3">
    <source>
        <dbReference type="Proteomes" id="UP000033423"/>
    </source>
</evidence>
<proteinExistence type="predicted"/>
<evidence type="ECO:0000313" key="2">
    <source>
        <dbReference type="EMBL" id="KJU85963.1"/>
    </source>
</evidence>
<dbReference type="AlphaFoldDB" id="A0A0F3GZ51"/>
<keyword evidence="3" id="KW-1185">Reference proteome</keyword>
<feature type="domain" description="Lcl C-terminal" evidence="1">
    <location>
        <begin position="1"/>
        <end position="93"/>
    </location>
</feature>
<name>A0A0F3GZ51_9BACT</name>
<protein>
    <recommendedName>
        <fullName evidence="1">Lcl C-terminal domain-containing protein</fullName>
    </recommendedName>
</protein>